<feature type="transmembrane region" description="Helical" evidence="6">
    <location>
        <begin position="33"/>
        <end position="52"/>
    </location>
</feature>
<comment type="subcellular location">
    <subcellularLocation>
        <location evidence="1">Membrane</location>
        <topology evidence="1">Multi-pass membrane protein</topology>
    </subcellularLocation>
</comment>
<dbReference type="EMBL" id="LT629710">
    <property type="protein sequence ID" value="SDO46804.1"/>
    <property type="molecule type" value="Genomic_DNA"/>
</dbReference>
<dbReference type="InterPro" id="IPR037185">
    <property type="entry name" value="EmrE-like"/>
</dbReference>
<evidence type="ECO:0000313" key="9">
    <source>
        <dbReference type="Proteomes" id="UP000198741"/>
    </source>
</evidence>
<feature type="transmembrane region" description="Helical" evidence="6">
    <location>
        <begin position="236"/>
        <end position="255"/>
    </location>
</feature>
<evidence type="ECO:0000259" key="7">
    <source>
        <dbReference type="Pfam" id="PF00892"/>
    </source>
</evidence>
<sequence length="295" mass="31140">MSRRAWLLFTALSLIWGIPYLMIKVAVRDLDPVVVAFGRTFIGALILLPVALRRGALRPVLSRWKWLLVYTVVEMVGPWWLLGHAETRLTSSTAGLLLAVVPLIAAIILVSTGHDRFDSRRLLGLAIGLAGVITLVGLDVHLDDLLSVGAVMITAIGYAVGPIIINRKLADLPPMGVITGSLIGAAAIFAPFAVWLRPSHVGAAAGWSVLGLAVICTAVAFLAFFALIAEAGPARATVITYINPAVAILLGVLVLHEQFTVGIAIGFPLVILGSVLATARTRAPALEPLEEPVAP</sequence>
<name>A0A1H0JT63_9ACTN</name>
<dbReference type="PANTHER" id="PTHR32322">
    <property type="entry name" value="INNER MEMBRANE TRANSPORTER"/>
    <property type="match status" value="1"/>
</dbReference>
<evidence type="ECO:0000256" key="3">
    <source>
        <dbReference type="ARBA" id="ARBA00022692"/>
    </source>
</evidence>
<feature type="transmembrane region" description="Helical" evidence="6">
    <location>
        <begin position="94"/>
        <end position="110"/>
    </location>
</feature>
<reference evidence="8 9" key="1">
    <citation type="submission" date="2016-10" db="EMBL/GenBank/DDBJ databases">
        <authorList>
            <person name="de Groot N.N."/>
        </authorList>
    </citation>
    <scope>NUCLEOTIDE SEQUENCE [LARGE SCALE GENOMIC DNA]</scope>
    <source>
        <strain evidence="9">P4-7,KCTC 19426,CECT 7604</strain>
    </source>
</reference>
<organism evidence="8 9">
    <name type="scientific">Nakamurella panacisegetis</name>
    <dbReference type="NCBI Taxonomy" id="1090615"/>
    <lineage>
        <taxon>Bacteria</taxon>
        <taxon>Bacillati</taxon>
        <taxon>Actinomycetota</taxon>
        <taxon>Actinomycetes</taxon>
        <taxon>Nakamurellales</taxon>
        <taxon>Nakamurellaceae</taxon>
        <taxon>Nakamurella</taxon>
    </lineage>
</organism>
<dbReference type="RefSeq" id="WP_090474873.1">
    <property type="nucleotide sequence ID" value="NZ_LT629710.1"/>
</dbReference>
<feature type="transmembrane region" description="Helical" evidence="6">
    <location>
        <begin position="177"/>
        <end position="195"/>
    </location>
</feature>
<comment type="similarity">
    <text evidence="2">Belongs to the EamA transporter family.</text>
</comment>
<dbReference type="Proteomes" id="UP000198741">
    <property type="component" value="Chromosome I"/>
</dbReference>
<feature type="transmembrane region" description="Helical" evidence="6">
    <location>
        <begin position="64"/>
        <end position="82"/>
    </location>
</feature>
<feature type="transmembrane region" description="Helical" evidence="6">
    <location>
        <begin position="146"/>
        <end position="165"/>
    </location>
</feature>
<accession>A0A1H0JT63</accession>
<keyword evidence="5 6" id="KW-0472">Membrane</keyword>
<evidence type="ECO:0000256" key="6">
    <source>
        <dbReference type="SAM" id="Phobius"/>
    </source>
</evidence>
<dbReference type="OrthoDB" id="4630069at2"/>
<keyword evidence="9" id="KW-1185">Reference proteome</keyword>
<proteinExistence type="inferred from homology"/>
<dbReference type="InterPro" id="IPR000620">
    <property type="entry name" value="EamA_dom"/>
</dbReference>
<keyword evidence="4 6" id="KW-1133">Transmembrane helix</keyword>
<dbReference type="InterPro" id="IPR050638">
    <property type="entry name" value="AA-Vitamin_Transporters"/>
</dbReference>
<dbReference type="SUPFAM" id="SSF103481">
    <property type="entry name" value="Multidrug resistance efflux transporter EmrE"/>
    <property type="match status" value="2"/>
</dbReference>
<protein>
    <submittedName>
        <fullName evidence="8">Threonine/homoserine efflux transporter RhtA</fullName>
    </submittedName>
</protein>
<dbReference type="PANTHER" id="PTHR32322:SF9">
    <property type="entry name" value="AMINO-ACID METABOLITE EFFLUX PUMP-RELATED"/>
    <property type="match status" value="1"/>
</dbReference>
<evidence type="ECO:0000256" key="1">
    <source>
        <dbReference type="ARBA" id="ARBA00004141"/>
    </source>
</evidence>
<gene>
    <name evidence="8" type="ORF">SAMN04515671_1031</name>
</gene>
<feature type="domain" description="EamA" evidence="7">
    <location>
        <begin position="149"/>
        <end position="277"/>
    </location>
</feature>
<evidence type="ECO:0000256" key="4">
    <source>
        <dbReference type="ARBA" id="ARBA00022989"/>
    </source>
</evidence>
<keyword evidence="3 6" id="KW-0812">Transmembrane</keyword>
<feature type="transmembrane region" description="Helical" evidence="6">
    <location>
        <begin position="122"/>
        <end position="140"/>
    </location>
</feature>
<feature type="transmembrane region" description="Helical" evidence="6">
    <location>
        <begin position="261"/>
        <end position="279"/>
    </location>
</feature>
<feature type="transmembrane region" description="Helical" evidence="6">
    <location>
        <begin position="207"/>
        <end position="229"/>
    </location>
</feature>
<evidence type="ECO:0000256" key="5">
    <source>
        <dbReference type="ARBA" id="ARBA00023136"/>
    </source>
</evidence>
<evidence type="ECO:0000313" key="8">
    <source>
        <dbReference type="EMBL" id="SDO46804.1"/>
    </source>
</evidence>
<dbReference type="AlphaFoldDB" id="A0A1H0JT63"/>
<dbReference type="GO" id="GO:0016020">
    <property type="term" value="C:membrane"/>
    <property type="evidence" value="ECO:0007669"/>
    <property type="project" value="UniProtKB-SubCell"/>
</dbReference>
<dbReference type="Pfam" id="PF00892">
    <property type="entry name" value="EamA"/>
    <property type="match status" value="2"/>
</dbReference>
<evidence type="ECO:0000256" key="2">
    <source>
        <dbReference type="ARBA" id="ARBA00007362"/>
    </source>
</evidence>
<feature type="domain" description="EamA" evidence="7">
    <location>
        <begin position="7"/>
        <end position="135"/>
    </location>
</feature>